<dbReference type="Proteomes" id="UP000001436">
    <property type="component" value="Plasmid pGMI1000MP"/>
</dbReference>
<protein>
    <submittedName>
        <fullName evidence="2">Uncharacterized protein</fullName>
    </submittedName>
</protein>
<keyword evidence="1" id="KW-0472">Membrane</keyword>
<name>Q8XTI1_RALN1</name>
<dbReference type="KEGG" id="rso:RSp0129"/>
<organism evidence="2 3">
    <name type="scientific">Ralstonia nicotianae (strain ATCC BAA-1114 / GMI1000)</name>
    <name type="common">Ralstonia solanacearum</name>
    <dbReference type="NCBI Taxonomy" id="267608"/>
    <lineage>
        <taxon>Bacteria</taxon>
        <taxon>Pseudomonadati</taxon>
        <taxon>Pseudomonadota</taxon>
        <taxon>Betaproteobacteria</taxon>
        <taxon>Burkholderiales</taxon>
        <taxon>Burkholderiaceae</taxon>
        <taxon>Ralstonia</taxon>
        <taxon>Ralstonia solanacearum species complex</taxon>
    </lineage>
</organism>
<proteinExistence type="predicted"/>
<evidence type="ECO:0000313" key="3">
    <source>
        <dbReference type="Proteomes" id="UP000001436"/>
    </source>
</evidence>
<feature type="transmembrane region" description="Helical" evidence="1">
    <location>
        <begin position="32"/>
        <end position="50"/>
    </location>
</feature>
<keyword evidence="1" id="KW-1133">Transmembrane helix</keyword>
<dbReference type="AlphaFoldDB" id="Q8XTI1"/>
<dbReference type="HOGENOM" id="CLU_2791023_0_0_4"/>
<keyword evidence="1" id="KW-0812">Transmembrane</keyword>
<reference evidence="2 3" key="1">
    <citation type="journal article" date="2002" name="Nature">
        <title>Genome sequence of the plant pathogen Ralstonia solanacearum.</title>
        <authorList>
            <person name="Salanoubat M."/>
            <person name="Genin S."/>
            <person name="Artiguenave F."/>
            <person name="Gouzy J."/>
            <person name="Mangenot S."/>
            <person name="Arlat M."/>
            <person name="Billault A."/>
            <person name="Brottier P."/>
            <person name="Camus J.C."/>
            <person name="Cattolico L."/>
            <person name="Chandler M."/>
            <person name="Choisne N."/>
            <person name="Claudel-Renard C."/>
            <person name="Cunnac S."/>
            <person name="Demange N."/>
            <person name="Gaspin C."/>
            <person name="Lavie M."/>
            <person name="Moisan A."/>
            <person name="Robert C."/>
            <person name="Saurin W."/>
            <person name="Schiex T."/>
            <person name="Siguier P."/>
            <person name="Thebault P."/>
            <person name="Whalen M."/>
            <person name="Wincker P."/>
            <person name="Levy M."/>
            <person name="Weissenbach J."/>
            <person name="Boucher C.A."/>
        </authorList>
    </citation>
    <scope>NUCLEOTIDE SEQUENCE [LARGE SCALE GENOMIC DNA]</scope>
    <source>
        <strain evidence="3">ATCC BAA-1114 / GMI1000</strain>
    </source>
</reference>
<gene>
    <name evidence="2" type="ordered locus">RSp0129</name>
</gene>
<evidence type="ECO:0000313" key="2">
    <source>
        <dbReference type="EMBL" id="CAD17280.1"/>
    </source>
</evidence>
<evidence type="ECO:0000256" key="1">
    <source>
        <dbReference type="SAM" id="Phobius"/>
    </source>
</evidence>
<dbReference type="EnsemblBacteria" id="CAD17280">
    <property type="protein sequence ID" value="CAD17280"/>
    <property type="gene ID" value="RSp0129"/>
</dbReference>
<sequence>MTVINILIIRRALDKNHAFSLAIKKPHKINSFFLKILILYSHALACISVSRTTAVENRFLAAHRPKMN</sequence>
<accession>Q8XTI1</accession>
<keyword evidence="3" id="KW-1185">Reference proteome</keyword>
<geneLocation type="plasmid" evidence="3">
    <name>megaplasmid Rsp</name>
</geneLocation>
<dbReference type="EMBL" id="AL646053">
    <property type="protein sequence ID" value="CAD17280.1"/>
    <property type="molecule type" value="Genomic_DNA"/>
</dbReference>